<reference evidence="2 3" key="1">
    <citation type="journal article" date="2018" name="Mol. Plant">
        <title>The genome of Artemisia annua provides insight into the evolution of Asteraceae family and artemisinin biosynthesis.</title>
        <authorList>
            <person name="Shen Q."/>
            <person name="Zhang L."/>
            <person name="Liao Z."/>
            <person name="Wang S."/>
            <person name="Yan T."/>
            <person name="Shi P."/>
            <person name="Liu M."/>
            <person name="Fu X."/>
            <person name="Pan Q."/>
            <person name="Wang Y."/>
            <person name="Lv Z."/>
            <person name="Lu X."/>
            <person name="Zhang F."/>
            <person name="Jiang W."/>
            <person name="Ma Y."/>
            <person name="Chen M."/>
            <person name="Hao X."/>
            <person name="Li L."/>
            <person name="Tang Y."/>
            <person name="Lv G."/>
            <person name="Zhou Y."/>
            <person name="Sun X."/>
            <person name="Brodelius P.E."/>
            <person name="Rose J.K.C."/>
            <person name="Tang K."/>
        </authorList>
    </citation>
    <scope>NUCLEOTIDE SEQUENCE [LARGE SCALE GENOMIC DNA]</scope>
    <source>
        <strain evidence="3">cv. Huhao1</strain>
        <tissue evidence="2">Leaf</tissue>
    </source>
</reference>
<keyword evidence="3" id="KW-1185">Reference proteome</keyword>
<dbReference type="EMBL" id="PKPP01008142">
    <property type="protein sequence ID" value="PWA51490.1"/>
    <property type="molecule type" value="Genomic_DNA"/>
</dbReference>
<name>A0A2U1LR72_ARTAN</name>
<organism evidence="2 3">
    <name type="scientific">Artemisia annua</name>
    <name type="common">Sweet wormwood</name>
    <dbReference type="NCBI Taxonomy" id="35608"/>
    <lineage>
        <taxon>Eukaryota</taxon>
        <taxon>Viridiplantae</taxon>
        <taxon>Streptophyta</taxon>
        <taxon>Embryophyta</taxon>
        <taxon>Tracheophyta</taxon>
        <taxon>Spermatophyta</taxon>
        <taxon>Magnoliopsida</taxon>
        <taxon>eudicotyledons</taxon>
        <taxon>Gunneridae</taxon>
        <taxon>Pentapetalae</taxon>
        <taxon>asterids</taxon>
        <taxon>campanulids</taxon>
        <taxon>Asterales</taxon>
        <taxon>Asteraceae</taxon>
        <taxon>Asteroideae</taxon>
        <taxon>Anthemideae</taxon>
        <taxon>Artemisiinae</taxon>
        <taxon>Artemisia</taxon>
    </lineage>
</organism>
<sequence>MRVKGGVVVVEGPEGVLIVGNGKFGRVGIRGGTGGKLGRPVDGVSGGSVGNGGKPGRPGNDGVGKPGRPGKNKRWRAAVGWRLPEKTRAEMRDKMMRVVVEAI</sequence>
<dbReference type="Proteomes" id="UP000245207">
    <property type="component" value="Unassembled WGS sequence"/>
</dbReference>
<feature type="compositionally biased region" description="Gly residues" evidence="1">
    <location>
        <begin position="44"/>
        <end position="67"/>
    </location>
</feature>
<evidence type="ECO:0000313" key="2">
    <source>
        <dbReference type="EMBL" id="PWA51490.1"/>
    </source>
</evidence>
<proteinExistence type="predicted"/>
<evidence type="ECO:0000313" key="3">
    <source>
        <dbReference type="Proteomes" id="UP000245207"/>
    </source>
</evidence>
<gene>
    <name evidence="2" type="ORF">CTI12_AA462940</name>
</gene>
<feature type="region of interest" description="Disordered" evidence="1">
    <location>
        <begin position="29"/>
        <end position="74"/>
    </location>
</feature>
<dbReference type="AlphaFoldDB" id="A0A2U1LR72"/>
<protein>
    <submittedName>
        <fullName evidence="2">Uncharacterized protein</fullName>
    </submittedName>
</protein>
<accession>A0A2U1LR72</accession>
<comment type="caution">
    <text evidence="2">The sequence shown here is derived from an EMBL/GenBank/DDBJ whole genome shotgun (WGS) entry which is preliminary data.</text>
</comment>
<evidence type="ECO:0000256" key="1">
    <source>
        <dbReference type="SAM" id="MobiDB-lite"/>
    </source>
</evidence>